<accession>A0A3M7HTQ9</accession>
<dbReference type="EMBL" id="QWIS01000010">
    <property type="protein sequence ID" value="RMZ16536.1"/>
    <property type="molecule type" value="Genomic_DNA"/>
</dbReference>
<reference evidence="21 22" key="1">
    <citation type="journal article" date="2018" name="BMC Genomics">
        <title>Genomic evidence for intraspecific hybridization in a clonal and extremely halotolerant yeast.</title>
        <authorList>
            <person name="Gostincar C."/>
            <person name="Stajich J.E."/>
            <person name="Zupancic J."/>
            <person name="Zalar P."/>
            <person name="Gunde-Cimerman N."/>
        </authorList>
    </citation>
    <scope>NUCLEOTIDE SEQUENCE [LARGE SCALE GENOMIC DNA]</scope>
    <source>
        <strain evidence="21 22">EXF-562</strain>
    </source>
</reference>
<evidence type="ECO:0000256" key="7">
    <source>
        <dbReference type="ARBA" id="ARBA00022593"/>
    </source>
</evidence>
<sequence>MSDHIHDAGASSKSETSPDFSYPWAAAPDIIRSNQKDAYFQSVLLTQLSGVIRSLYGARTAHNWTNESRTFTELLYLGLTTFVGNRTLGEEYCDIVQVEDDTHRLPSIARRSGYILSSVLLPYALNRFLPEYLLKHLDTLTSPAPLYALSLATFYFSGAYYQLSKRLAGLRYIFTRKLEASEQQRAGYEVLGVLLVLQMAVQGYFHVQETYAHAQSVNESASAAAAGASGASAAAVGDSGEVEVDTTIAAPLLFEAPRGTDPGAQKERLARVTHTPLLPAEGHRYSLEDEETMRWIGESQQRKCTLCLEPMKDPSVTTCGHVFCWQCVTDWLREQPMCPLCRQSSLVQHVLPLRG</sequence>
<evidence type="ECO:0000256" key="1">
    <source>
        <dbReference type="ARBA" id="ARBA00000900"/>
    </source>
</evidence>
<keyword evidence="13" id="KW-0862">Zinc</keyword>
<comment type="catalytic activity">
    <reaction evidence="1">
        <text>S-ubiquitinyl-[E2 ubiquitin-conjugating enzyme]-L-cysteine + [acceptor protein]-L-lysine = [E2 ubiquitin-conjugating enzyme]-L-cysteine + N(6)-ubiquitinyl-[acceptor protein]-L-lysine.</text>
        <dbReference type="EC" id="2.3.2.27"/>
    </reaction>
</comment>
<dbReference type="FunFam" id="3.30.40.10:FF:000395">
    <property type="entry name" value="Putative Peroxisome biosynthesis protein (Peroxin-10)"/>
    <property type="match status" value="1"/>
</dbReference>
<evidence type="ECO:0000313" key="22">
    <source>
        <dbReference type="Proteomes" id="UP000280598"/>
    </source>
</evidence>
<dbReference type="PANTHER" id="PTHR23350">
    <property type="entry name" value="PEROXISOME ASSEMBLY PROTEIN 10"/>
    <property type="match status" value="1"/>
</dbReference>
<dbReference type="InterPro" id="IPR017907">
    <property type="entry name" value="Znf_RING_CS"/>
</dbReference>
<evidence type="ECO:0000256" key="11">
    <source>
        <dbReference type="ARBA" id="ARBA00022771"/>
    </source>
</evidence>
<proteinExistence type="inferred from homology"/>
<dbReference type="EC" id="2.3.2.27" evidence="5"/>
<evidence type="ECO:0000256" key="6">
    <source>
        <dbReference type="ARBA" id="ARBA00022448"/>
    </source>
</evidence>
<evidence type="ECO:0000256" key="8">
    <source>
        <dbReference type="ARBA" id="ARBA00022679"/>
    </source>
</evidence>
<name>A0A3M7HTQ9_HORWE</name>
<dbReference type="GO" id="GO:0061630">
    <property type="term" value="F:ubiquitin protein ligase activity"/>
    <property type="evidence" value="ECO:0007669"/>
    <property type="project" value="UniProtKB-EC"/>
</dbReference>
<dbReference type="Gene3D" id="3.30.40.10">
    <property type="entry name" value="Zinc/RING finger domain, C3HC4 (zinc finger)"/>
    <property type="match status" value="1"/>
</dbReference>
<dbReference type="InterPro" id="IPR006845">
    <property type="entry name" value="Pex_N"/>
</dbReference>
<evidence type="ECO:0000256" key="2">
    <source>
        <dbReference type="ARBA" id="ARBA00004585"/>
    </source>
</evidence>
<dbReference type="PROSITE" id="PS00518">
    <property type="entry name" value="ZF_RING_1"/>
    <property type="match status" value="1"/>
</dbReference>
<dbReference type="GO" id="GO:0008270">
    <property type="term" value="F:zinc ion binding"/>
    <property type="evidence" value="ECO:0007669"/>
    <property type="project" value="UniProtKB-KW"/>
</dbReference>
<evidence type="ECO:0000256" key="4">
    <source>
        <dbReference type="ARBA" id="ARBA00008704"/>
    </source>
</evidence>
<comment type="caution">
    <text evidence="21">The sequence shown here is derived from an EMBL/GenBank/DDBJ whole genome shotgun (WGS) entry which is preliminary data.</text>
</comment>
<feature type="domain" description="RING-type" evidence="20">
    <location>
        <begin position="304"/>
        <end position="342"/>
    </location>
</feature>
<evidence type="ECO:0000256" key="19">
    <source>
        <dbReference type="PROSITE-ProRule" id="PRU00175"/>
    </source>
</evidence>
<evidence type="ECO:0000256" key="14">
    <source>
        <dbReference type="ARBA" id="ARBA00022927"/>
    </source>
</evidence>
<evidence type="ECO:0000256" key="16">
    <source>
        <dbReference type="ARBA" id="ARBA00023136"/>
    </source>
</evidence>
<keyword evidence="7" id="KW-0962">Peroxisome biogenesis</keyword>
<evidence type="ECO:0000256" key="10">
    <source>
        <dbReference type="ARBA" id="ARBA00022723"/>
    </source>
</evidence>
<comment type="similarity">
    <text evidence="4">Belongs to the pex2/pex10/pex12 family.</text>
</comment>
<dbReference type="GO" id="GO:0005778">
    <property type="term" value="C:peroxisomal membrane"/>
    <property type="evidence" value="ECO:0007669"/>
    <property type="project" value="UniProtKB-SubCell"/>
</dbReference>
<keyword evidence="12" id="KW-0833">Ubl conjugation pathway</keyword>
<evidence type="ECO:0000256" key="5">
    <source>
        <dbReference type="ARBA" id="ARBA00012483"/>
    </source>
</evidence>
<dbReference type="Pfam" id="PF04757">
    <property type="entry name" value="Pex2_Pex12"/>
    <property type="match status" value="1"/>
</dbReference>
<keyword evidence="14" id="KW-0653">Protein transport</keyword>
<evidence type="ECO:0000313" key="21">
    <source>
        <dbReference type="EMBL" id="RMZ16536.1"/>
    </source>
</evidence>
<keyword evidence="11 19" id="KW-0863">Zinc-finger</keyword>
<evidence type="ECO:0000256" key="12">
    <source>
        <dbReference type="ARBA" id="ARBA00022786"/>
    </source>
</evidence>
<organism evidence="21 22">
    <name type="scientific">Hortaea werneckii</name>
    <name type="common">Black yeast</name>
    <name type="synonym">Cladosporium werneckii</name>
    <dbReference type="NCBI Taxonomy" id="91943"/>
    <lineage>
        <taxon>Eukaryota</taxon>
        <taxon>Fungi</taxon>
        <taxon>Dikarya</taxon>
        <taxon>Ascomycota</taxon>
        <taxon>Pezizomycotina</taxon>
        <taxon>Dothideomycetes</taxon>
        <taxon>Dothideomycetidae</taxon>
        <taxon>Mycosphaerellales</taxon>
        <taxon>Teratosphaeriaceae</taxon>
        <taxon>Hortaea</taxon>
    </lineage>
</organism>
<dbReference type="PROSITE" id="PS50089">
    <property type="entry name" value="ZF_RING_2"/>
    <property type="match status" value="1"/>
</dbReference>
<dbReference type="AlphaFoldDB" id="A0A3M7HTQ9"/>
<protein>
    <recommendedName>
        <fullName evidence="5">RING-type E3 ubiquitin transferase</fullName>
        <ecNumber evidence="5">2.3.2.27</ecNumber>
    </recommendedName>
    <alternativeName>
        <fullName evidence="18">Peroxin-10</fullName>
    </alternativeName>
</protein>
<dbReference type="CDD" id="cd16527">
    <property type="entry name" value="RING-HC_PEX10"/>
    <property type="match status" value="1"/>
</dbReference>
<evidence type="ECO:0000256" key="3">
    <source>
        <dbReference type="ARBA" id="ARBA00004906"/>
    </source>
</evidence>
<dbReference type="GO" id="GO:0016567">
    <property type="term" value="P:protein ubiquitination"/>
    <property type="evidence" value="ECO:0007669"/>
    <property type="project" value="UniProtKB-ARBA"/>
</dbReference>
<keyword evidence="17" id="KW-0576">Peroxisome</keyword>
<dbReference type="PANTHER" id="PTHR23350:SF0">
    <property type="entry name" value="PEROXISOME BIOGENESIS FACTOR 10"/>
    <property type="match status" value="1"/>
</dbReference>
<keyword evidence="16" id="KW-0472">Membrane</keyword>
<dbReference type="GO" id="GO:0016562">
    <property type="term" value="P:protein import into peroxisome matrix, receptor recycling"/>
    <property type="evidence" value="ECO:0007669"/>
    <property type="project" value="UniProtKB-ARBA"/>
</dbReference>
<dbReference type="InterPro" id="IPR001841">
    <property type="entry name" value="Znf_RING"/>
</dbReference>
<comment type="pathway">
    <text evidence="3">Protein modification; protein ubiquitination.</text>
</comment>
<evidence type="ECO:0000256" key="18">
    <source>
        <dbReference type="ARBA" id="ARBA00041230"/>
    </source>
</evidence>
<dbReference type="SUPFAM" id="SSF57850">
    <property type="entry name" value="RING/U-box"/>
    <property type="match status" value="1"/>
</dbReference>
<dbReference type="SMART" id="SM00184">
    <property type="entry name" value="RING"/>
    <property type="match status" value="1"/>
</dbReference>
<keyword evidence="15" id="KW-1133">Transmembrane helix</keyword>
<dbReference type="Pfam" id="PF13639">
    <property type="entry name" value="zf-RING_2"/>
    <property type="match status" value="1"/>
</dbReference>
<dbReference type="InterPro" id="IPR025654">
    <property type="entry name" value="PEX2/10"/>
</dbReference>
<comment type="subcellular location">
    <subcellularLocation>
        <location evidence="2">Peroxisome membrane</location>
        <topology evidence="2">Multi-pass membrane protein</topology>
    </subcellularLocation>
</comment>
<keyword evidence="8" id="KW-0808">Transferase</keyword>
<gene>
    <name evidence="21" type="ORF">D0860_00963</name>
</gene>
<evidence type="ECO:0000256" key="15">
    <source>
        <dbReference type="ARBA" id="ARBA00022989"/>
    </source>
</evidence>
<evidence type="ECO:0000256" key="13">
    <source>
        <dbReference type="ARBA" id="ARBA00022833"/>
    </source>
</evidence>
<keyword evidence="10" id="KW-0479">Metal-binding</keyword>
<evidence type="ECO:0000256" key="9">
    <source>
        <dbReference type="ARBA" id="ARBA00022692"/>
    </source>
</evidence>
<dbReference type="InterPro" id="IPR013083">
    <property type="entry name" value="Znf_RING/FYVE/PHD"/>
</dbReference>
<evidence type="ECO:0000256" key="17">
    <source>
        <dbReference type="ARBA" id="ARBA00023140"/>
    </source>
</evidence>
<keyword evidence="9" id="KW-0812">Transmembrane</keyword>
<evidence type="ECO:0000259" key="20">
    <source>
        <dbReference type="PROSITE" id="PS50089"/>
    </source>
</evidence>
<keyword evidence="6" id="KW-0813">Transport</keyword>
<dbReference type="Proteomes" id="UP000280598">
    <property type="component" value="Unassembled WGS sequence"/>
</dbReference>